<proteinExistence type="predicted"/>
<dbReference type="Proteomes" id="UP001501788">
    <property type="component" value="Unassembled WGS sequence"/>
</dbReference>
<keyword evidence="3" id="KW-0804">Transcription</keyword>
<dbReference type="PANTHER" id="PTHR43130">
    <property type="entry name" value="ARAC-FAMILY TRANSCRIPTIONAL REGULATOR"/>
    <property type="match status" value="1"/>
</dbReference>
<dbReference type="InterPro" id="IPR052158">
    <property type="entry name" value="INH-QAR"/>
</dbReference>
<organism evidence="5 6">
    <name type="scientific">Acidovorax lacteus</name>
    <dbReference type="NCBI Taxonomy" id="1924988"/>
    <lineage>
        <taxon>Bacteria</taxon>
        <taxon>Pseudomonadati</taxon>
        <taxon>Pseudomonadota</taxon>
        <taxon>Betaproteobacteria</taxon>
        <taxon>Burkholderiales</taxon>
        <taxon>Comamonadaceae</taxon>
        <taxon>Acidovorax</taxon>
    </lineage>
</organism>
<dbReference type="RefSeq" id="WP_345060724.1">
    <property type="nucleotide sequence ID" value="NZ_BAABEX010000003.1"/>
</dbReference>
<dbReference type="InterPro" id="IPR009057">
    <property type="entry name" value="Homeodomain-like_sf"/>
</dbReference>
<keyword evidence="6" id="KW-1185">Reference proteome</keyword>
<evidence type="ECO:0000256" key="2">
    <source>
        <dbReference type="ARBA" id="ARBA00023125"/>
    </source>
</evidence>
<evidence type="ECO:0000259" key="4">
    <source>
        <dbReference type="PROSITE" id="PS01124"/>
    </source>
</evidence>
<dbReference type="PANTHER" id="PTHR43130:SF3">
    <property type="entry name" value="HTH-TYPE TRANSCRIPTIONAL REGULATOR RV1931C"/>
    <property type="match status" value="1"/>
</dbReference>
<feature type="domain" description="HTH araC/xylS-type" evidence="4">
    <location>
        <begin position="225"/>
        <end position="323"/>
    </location>
</feature>
<gene>
    <name evidence="5" type="ORF">GCM10023090_04060</name>
</gene>
<evidence type="ECO:0000313" key="6">
    <source>
        <dbReference type="Proteomes" id="UP001501788"/>
    </source>
</evidence>
<dbReference type="PROSITE" id="PS00041">
    <property type="entry name" value="HTH_ARAC_FAMILY_1"/>
    <property type="match status" value="1"/>
</dbReference>
<reference evidence="6" key="1">
    <citation type="journal article" date="2019" name="Int. J. Syst. Evol. Microbiol.">
        <title>The Global Catalogue of Microorganisms (GCM) 10K type strain sequencing project: providing services to taxonomists for standard genome sequencing and annotation.</title>
        <authorList>
            <consortium name="The Broad Institute Genomics Platform"/>
            <consortium name="The Broad Institute Genome Sequencing Center for Infectious Disease"/>
            <person name="Wu L."/>
            <person name="Ma J."/>
        </authorList>
    </citation>
    <scope>NUCLEOTIDE SEQUENCE [LARGE SCALE GENOMIC DNA]</scope>
    <source>
        <strain evidence="6">JCM 31890</strain>
    </source>
</reference>
<accession>A0ABP8KXL7</accession>
<dbReference type="SUPFAM" id="SSF52317">
    <property type="entry name" value="Class I glutamine amidotransferase-like"/>
    <property type="match status" value="1"/>
</dbReference>
<dbReference type="SMART" id="SM00342">
    <property type="entry name" value="HTH_ARAC"/>
    <property type="match status" value="1"/>
</dbReference>
<keyword evidence="2" id="KW-0238">DNA-binding</keyword>
<dbReference type="InterPro" id="IPR018060">
    <property type="entry name" value="HTH_AraC"/>
</dbReference>
<keyword evidence="1" id="KW-0805">Transcription regulation</keyword>
<name>A0ABP8KXL7_9BURK</name>
<dbReference type="InterPro" id="IPR018062">
    <property type="entry name" value="HTH_AraC-typ_CS"/>
</dbReference>
<evidence type="ECO:0000256" key="3">
    <source>
        <dbReference type="ARBA" id="ARBA00023163"/>
    </source>
</evidence>
<dbReference type="EMBL" id="BAABEX010000003">
    <property type="protein sequence ID" value="GAA4418726.1"/>
    <property type="molecule type" value="Genomic_DNA"/>
</dbReference>
<evidence type="ECO:0000313" key="5">
    <source>
        <dbReference type="EMBL" id="GAA4418726.1"/>
    </source>
</evidence>
<dbReference type="CDD" id="cd03137">
    <property type="entry name" value="GATase1_AraC_1"/>
    <property type="match status" value="1"/>
</dbReference>
<dbReference type="InterPro" id="IPR002818">
    <property type="entry name" value="DJ-1/PfpI"/>
</dbReference>
<dbReference type="InterPro" id="IPR029062">
    <property type="entry name" value="Class_I_gatase-like"/>
</dbReference>
<comment type="caution">
    <text evidence="5">The sequence shown here is derived from an EMBL/GenBank/DDBJ whole genome shotgun (WGS) entry which is preliminary data.</text>
</comment>
<sequence length="330" mass="35699">MPRPSKTLPTPDQPAVRVVVVAFDGISPFHLAVPCVVFGDRHPGVAPFDFRVCAADRRLRTTVGYELRVDRGLAALRRADVVIVPSWRDPAETPPEPLTQALRAAHRRGARLVGLCLGAYPLAASGLLDGRRATTHWSVADDFAQRFAAVQVDREVLYVDEGDVVTSAGTAAGMDCCLHILRQLRGAEAASRVARHLVIAPHRAGGQAQFIEQPVPVAAADARLARVLEQVAHDLAAPHTVDSMAALAAMSRRSFTRHFRLVCGTTPMAWLAAQRLAQAQRLLEQSELSIDAVAEAVGMGTAAALRQQFRQHIGVSPTAWRKSFAYRAGR</sequence>
<dbReference type="PROSITE" id="PS01124">
    <property type="entry name" value="HTH_ARAC_FAMILY_2"/>
    <property type="match status" value="1"/>
</dbReference>
<evidence type="ECO:0000256" key="1">
    <source>
        <dbReference type="ARBA" id="ARBA00023015"/>
    </source>
</evidence>
<dbReference type="Gene3D" id="3.40.50.880">
    <property type="match status" value="1"/>
</dbReference>
<dbReference type="Pfam" id="PF01965">
    <property type="entry name" value="DJ-1_PfpI"/>
    <property type="match status" value="1"/>
</dbReference>
<dbReference type="Gene3D" id="1.10.10.60">
    <property type="entry name" value="Homeodomain-like"/>
    <property type="match status" value="1"/>
</dbReference>
<dbReference type="SUPFAM" id="SSF46689">
    <property type="entry name" value="Homeodomain-like"/>
    <property type="match status" value="2"/>
</dbReference>
<protein>
    <submittedName>
        <fullName evidence="5">Helix-turn-helix domain-containing protein</fullName>
    </submittedName>
</protein>
<dbReference type="Pfam" id="PF12833">
    <property type="entry name" value="HTH_18"/>
    <property type="match status" value="1"/>
</dbReference>